<gene>
    <name evidence="1" type="ORF">PP2015_1073</name>
</gene>
<sequence>MVKSWLKLLVVIGSLLILSLTSGCALQMVSSFDMQTEQQIMDVAKKVDRFYVQLSELPKEKRTFHFSQSTYLNIEVELSALLMRQKVRELNELTTKQVEIIQNLWLQDKKQHQQTNSISDFLIKTRKQQYQRLFLAMIRGEQAKQQ</sequence>
<protein>
    <recommendedName>
        <fullName evidence="3">Lipoprotein</fullName>
    </recommendedName>
</protein>
<proteinExistence type="predicted"/>
<accession>A0A0S2K0J2</accession>
<dbReference type="Proteomes" id="UP000061457">
    <property type="component" value="Chromosome I"/>
</dbReference>
<evidence type="ECO:0000313" key="1">
    <source>
        <dbReference type="EMBL" id="ALO41589.1"/>
    </source>
</evidence>
<dbReference type="RefSeq" id="WP_058029317.1">
    <property type="nucleotide sequence ID" value="NZ_CP013187.1"/>
</dbReference>
<dbReference type="KEGG" id="pphe:PP2015_1073"/>
<dbReference type="PATRIC" id="fig|161398.10.peg.1093"/>
<dbReference type="OrthoDB" id="6308189at2"/>
<keyword evidence="2" id="KW-1185">Reference proteome</keyword>
<evidence type="ECO:0000313" key="2">
    <source>
        <dbReference type="Proteomes" id="UP000061457"/>
    </source>
</evidence>
<reference evidence="2" key="1">
    <citation type="submission" date="2015-11" db="EMBL/GenBank/DDBJ databases">
        <authorList>
            <person name="Kim K.M."/>
        </authorList>
    </citation>
    <scope>NUCLEOTIDE SEQUENCE [LARGE SCALE GENOMIC DNA]</scope>
    <source>
        <strain evidence="2">KCTC 12086</strain>
    </source>
</reference>
<dbReference type="STRING" id="161398.PP2015_1073"/>
<dbReference type="EMBL" id="CP013187">
    <property type="protein sequence ID" value="ALO41589.1"/>
    <property type="molecule type" value="Genomic_DNA"/>
</dbReference>
<dbReference type="PROSITE" id="PS51257">
    <property type="entry name" value="PROKAR_LIPOPROTEIN"/>
    <property type="match status" value="1"/>
</dbReference>
<evidence type="ECO:0008006" key="3">
    <source>
        <dbReference type="Google" id="ProtNLM"/>
    </source>
</evidence>
<organism evidence="1 2">
    <name type="scientific">Pseudoalteromonas phenolica</name>
    <dbReference type="NCBI Taxonomy" id="161398"/>
    <lineage>
        <taxon>Bacteria</taxon>
        <taxon>Pseudomonadati</taxon>
        <taxon>Pseudomonadota</taxon>
        <taxon>Gammaproteobacteria</taxon>
        <taxon>Alteromonadales</taxon>
        <taxon>Pseudoalteromonadaceae</taxon>
        <taxon>Pseudoalteromonas</taxon>
    </lineage>
</organism>
<name>A0A0S2K0J2_9GAMM</name>
<dbReference type="AlphaFoldDB" id="A0A0S2K0J2"/>